<name>A0A377KL16_9ENTE</name>
<feature type="domain" description="DHFR" evidence="10">
    <location>
        <begin position="1"/>
        <end position="162"/>
    </location>
</feature>
<evidence type="ECO:0000256" key="5">
    <source>
        <dbReference type="ARBA" id="ARBA00022857"/>
    </source>
</evidence>
<comment type="pathway">
    <text evidence="1 7">Cofactor biosynthesis; tetrahydrofolate biosynthesis; 5,6,7,8-tetrahydrofolate from 7,8-dihydrofolate: step 1/1.</text>
</comment>
<dbReference type="AlphaFoldDB" id="A0A377KL16"/>
<evidence type="ECO:0000256" key="9">
    <source>
        <dbReference type="SAM" id="MobiDB-lite"/>
    </source>
</evidence>
<evidence type="ECO:0000256" key="6">
    <source>
        <dbReference type="ARBA" id="ARBA00023002"/>
    </source>
</evidence>
<protein>
    <recommendedName>
        <fullName evidence="3 7">Dihydrofolate reductase</fullName>
        <ecNumber evidence="3 7">1.5.1.3</ecNumber>
    </recommendedName>
</protein>
<dbReference type="EMBL" id="UGIF01000002">
    <property type="protein sequence ID" value="STP29887.1"/>
    <property type="molecule type" value="Genomic_DNA"/>
</dbReference>
<dbReference type="GO" id="GO:0004146">
    <property type="term" value="F:dihydrofolate reductase activity"/>
    <property type="evidence" value="ECO:0007669"/>
    <property type="project" value="UniProtKB-EC"/>
</dbReference>
<dbReference type="Proteomes" id="UP000254070">
    <property type="component" value="Unassembled WGS sequence"/>
</dbReference>
<dbReference type="PROSITE" id="PS00075">
    <property type="entry name" value="DHFR_1"/>
    <property type="match status" value="1"/>
</dbReference>
<dbReference type="PIRSF" id="PIRSF000194">
    <property type="entry name" value="DHFR"/>
    <property type="match status" value="1"/>
</dbReference>
<comment type="catalytic activity">
    <reaction evidence="7">
        <text>(6S)-5,6,7,8-tetrahydrofolate + NADP(+) = 7,8-dihydrofolate + NADPH + H(+)</text>
        <dbReference type="Rhea" id="RHEA:15009"/>
        <dbReference type="ChEBI" id="CHEBI:15378"/>
        <dbReference type="ChEBI" id="CHEBI:57451"/>
        <dbReference type="ChEBI" id="CHEBI:57453"/>
        <dbReference type="ChEBI" id="CHEBI:57783"/>
        <dbReference type="ChEBI" id="CHEBI:58349"/>
        <dbReference type="EC" id="1.5.1.3"/>
    </reaction>
</comment>
<accession>A0A377KL16</accession>
<evidence type="ECO:0000313" key="11">
    <source>
        <dbReference type="EMBL" id="STP29887.1"/>
    </source>
</evidence>
<reference evidence="11 12" key="1">
    <citation type="submission" date="2018-06" db="EMBL/GenBank/DDBJ databases">
        <authorList>
            <consortium name="Pathogen Informatics"/>
            <person name="Doyle S."/>
        </authorList>
    </citation>
    <scope>NUCLEOTIDE SEQUENCE [LARGE SCALE GENOMIC DNA]</scope>
    <source>
        <strain evidence="11 12">NCTC8129</strain>
    </source>
</reference>
<sequence length="172" mass="20165">MLAAIWAQDENGLIGKENKLPWRLPNDLKFFKQMTESNTLVMGRKTFEGMGSRLLPNRHTIVLTHNRDYTAEGVMVMHSIDEVLAYEKETDGIIFIAGGSTIYKEFLPFCTVLYRTVIHHTFEGDSYFPTLDWWEDWSMINVSQGETDEKNRYNHQFETYQRKENQSEESPE</sequence>
<keyword evidence="5 7" id="KW-0521">NADP</keyword>
<evidence type="ECO:0000259" key="10">
    <source>
        <dbReference type="PROSITE" id="PS51330"/>
    </source>
</evidence>
<dbReference type="Pfam" id="PF00186">
    <property type="entry name" value="DHFR_1"/>
    <property type="match status" value="1"/>
</dbReference>
<comment type="function">
    <text evidence="7">Key enzyme in folate metabolism. Catalyzes an essential reaction for de novo glycine and purine synthesis, and for DNA precursor synthesis.</text>
</comment>
<dbReference type="InterPro" id="IPR012259">
    <property type="entry name" value="DHFR"/>
</dbReference>
<organism evidence="11 12">
    <name type="scientific">Enterococcus durans</name>
    <dbReference type="NCBI Taxonomy" id="53345"/>
    <lineage>
        <taxon>Bacteria</taxon>
        <taxon>Bacillati</taxon>
        <taxon>Bacillota</taxon>
        <taxon>Bacilli</taxon>
        <taxon>Lactobacillales</taxon>
        <taxon>Enterococcaceae</taxon>
        <taxon>Enterococcus</taxon>
    </lineage>
</organism>
<dbReference type="GO" id="GO:0046655">
    <property type="term" value="P:folic acid metabolic process"/>
    <property type="evidence" value="ECO:0007669"/>
    <property type="project" value="TreeGrafter"/>
</dbReference>
<keyword evidence="4 7" id="KW-0554">One-carbon metabolism</keyword>
<dbReference type="GO" id="GO:0046452">
    <property type="term" value="P:dihydrofolate metabolic process"/>
    <property type="evidence" value="ECO:0007669"/>
    <property type="project" value="TreeGrafter"/>
</dbReference>
<dbReference type="GO" id="GO:0005829">
    <property type="term" value="C:cytosol"/>
    <property type="evidence" value="ECO:0007669"/>
    <property type="project" value="TreeGrafter"/>
</dbReference>
<dbReference type="PRINTS" id="PR00070">
    <property type="entry name" value="DHFR"/>
</dbReference>
<dbReference type="CDD" id="cd00209">
    <property type="entry name" value="DHFR"/>
    <property type="match status" value="1"/>
</dbReference>
<evidence type="ECO:0000256" key="8">
    <source>
        <dbReference type="RuleBase" id="RU004474"/>
    </source>
</evidence>
<dbReference type="Gene3D" id="3.40.430.10">
    <property type="entry name" value="Dihydrofolate Reductase, subunit A"/>
    <property type="match status" value="1"/>
</dbReference>
<dbReference type="InterPro" id="IPR001796">
    <property type="entry name" value="DHFR_dom"/>
</dbReference>
<dbReference type="PANTHER" id="PTHR48069">
    <property type="entry name" value="DIHYDROFOLATE REDUCTASE"/>
    <property type="match status" value="1"/>
</dbReference>
<evidence type="ECO:0000256" key="3">
    <source>
        <dbReference type="ARBA" id="ARBA00012856"/>
    </source>
</evidence>
<gene>
    <name evidence="11" type="primary">dfrD_1</name>
    <name evidence="11" type="ORF">NCTC8129_02118</name>
</gene>
<comment type="similarity">
    <text evidence="2 7 8">Belongs to the dihydrofolate reductase family.</text>
</comment>
<keyword evidence="6 7" id="KW-0560">Oxidoreductase</keyword>
<dbReference type="PANTHER" id="PTHR48069:SF3">
    <property type="entry name" value="DIHYDROFOLATE REDUCTASE"/>
    <property type="match status" value="1"/>
</dbReference>
<evidence type="ECO:0000256" key="1">
    <source>
        <dbReference type="ARBA" id="ARBA00004903"/>
    </source>
</evidence>
<dbReference type="RefSeq" id="WP_115235495.1">
    <property type="nucleotide sequence ID" value="NZ_UGIF01000002.1"/>
</dbReference>
<evidence type="ECO:0000256" key="7">
    <source>
        <dbReference type="PIRNR" id="PIRNR000194"/>
    </source>
</evidence>
<dbReference type="GO" id="GO:0050661">
    <property type="term" value="F:NADP binding"/>
    <property type="evidence" value="ECO:0007669"/>
    <property type="project" value="InterPro"/>
</dbReference>
<evidence type="ECO:0000313" key="12">
    <source>
        <dbReference type="Proteomes" id="UP000254070"/>
    </source>
</evidence>
<dbReference type="PROSITE" id="PS51330">
    <property type="entry name" value="DHFR_2"/>
    <property type="match status" value="1"/>
</dbReference>
<dbReference type="InterPro" id="IPR024072">
    <property type="entry name" value="DHFR-like_dom_sf"/>
</dbReference>
<proteinExistence type="inferred from homology"/>
<dbReference type="UniPathway" id="UPA00077">
    <property type="reaction ID" value="UER00158"/>
</dbReference>
<dbReference type="EC" id="1.5.1.3" evidence="3 7"/>
<evidence type="ECO:0000256" key="2">
    <source>
        <dbReference type="ARBA" id="ARBA00009539"/>
    </source>
</evidence>
<dbReference type="GO" id="GO:0046654">
    <property type="term" value="P:tetrahydrofolate biosynthetic process"/>
    <property type="evidence" value="ECO:0007669"/>
    <property type="project" value="UniProtKB-UniPathway"/>
</dbReference>
<dbReference type="InterPro" id="IPR017925">
    <property type="entry name" value="DHFR_CS"/>
</dbReference>
<evidence type="ECO:0000256" key="4">
    <source>
        <dbReference type="ARBA" id="ARBA00022563"/>
    </source>
</evidence>
<dbReference type="GO" id="GO:0006730">
    <property type="term" value="P:one-carbon metabolic process"/>
    <property type="evidence" value="ECO:0007669"/>
    <property type="project" value="UniProtKB-KW"/>
</dbReference>
<dbReference type="SUPFAM" id="SSF53597">
    <property type="entry name" value="Dihydrofolate reductase-like"/>
    <property type="match status" value="1"/>
</dbReference>
<feature type="region of interest" description="Disordered" evidence="9">
    <location>
        <begin position="151"/>
        <end position="172"/>
    </location>
</feature>